<sequence length="41" mass="4549">MEPGPRILLQGRGRYGTRETSGTASNLIILQWARGVSIDYD</sequence>
<dbReference type="EMBL" id="AP014809">
    <property type="protein sequence ID" value="BAU90635.1"/>
    <property type="molecule type" value="Genomic_DNA"/>
</dbReference>
<dbReference type="AlphaFoldDB" id="A0A160PDX5"/>
<evidence type="ECO:0000313" key="2">
    <source>
        <dbReference type="Proteomes" id="UP000218288"/>
    </source>
</evidence>
<dbReference type="Proteomes" id="UP000218288">
    <property type="component" value="Chromosome"/>
</dbReference>
<protein>
    <submittedName>
        <fullName evidence="1">Uncharacterized protein</fullName>
    </submittedName>
</protein>
<organism evidence="1 2">
    <name type="scientific">Methylorubrum populi</name>
    <dbReference type="NCBI Taxonomy" id="223967"/>
    <lineage>
        <taxon>Bacteria</taxon>
        <taxon>Pseudomonadati</taxon>
        <taxon>Pseudomonadota</taxon>
        <taxon>Alphaproteobacteria</taxon>
        <taxon>Hyphomicrobiales</taxon>
        <taxon>Methylobacteriaceae</taxon>
        <taxon>Methylorubrum</taxon>
    </lineage>
</organism>
<proteinExistence type="predicted"/>
<accession>A0A160PDX5</accession>
<reference evidence="1 2" key="1">
    <citation type="journal article" date="2016" name="Genome Announc.">
        <title>Complete Genome Sequence of Methylobacterium populi P-1M, Isolated from Pink-Pigmented Household Biofilm.</title>
        <authorList>
            <person name="Morohoshi T."/>
            <person name="Ikeda T."/>
        </authorList>
    </citation>
    <scope>NUCLEOTIDE SEQUENCE [LARGE SCALE GENOMIC DNA]</scope>
    <source>
        <strain evidence="1 2">P-1M</strain>
    </source>
</reference>
<gene>
    <name evidence="1" type="ORF">MPPM_2030</name>
</gene>
<evidence type="ECO:0000313" key="1">
    <source>
        <dbReference type="EMBL" id="BAU90635.1"/>
    </source>
</evidence>
<name>A0A160PDX5_9HYPH</name>